<dbReference type="InterPro" id="IPR001969">
    <property type="entry name" value="Aspartic_peptidase_AS"/>
</dbReference>
<feature type="compositionally biased region" description="Basic residues" evidence="5">
    <location>
        <begin position="657"/>
        <end position="667"/>
    </location>
</feature>
<dbReference type="SUPFAM" id="SSF56672">
    <property type="entry name" value="DNA/RNA polymerases"/>
    <property type="match status" value="1"/>
</dbReference>
<feature type="domain" description="CCHC-type" evidence="6">
    <location>
        <begin position="848"/>
        <end position="862"/>
    </location>
</feature>
<keyword evidence="4" id="KW-0479">Metal-binding</keyword>
<feature type="region of interest" description="Disordered" evidence="5">
    <location>
        <begin position="2137"/>
        <end position="2271"/>
    </location>
</feature>
<dbReference type="InterPro" id="IPR043502">
    <property type="entry name" value="DNA/RNA_pol_sf"/>
</dbReference>
<evidence type="ECO:0000313" key="8">
    <source>
        <dbReference type="Proteomes" id="UP000541610"/>
    </source>
</evidence>
<dbReference type="InterPro" id="IPR036397">
    <property type="entry name" value="RNaseH_sf"/>
</dbReference>
<feature type="region of interest" description="Disordered" evidence="5">
    <location>
        <begin position="360"/>
        <end position="449"/>
    </location>
</feature>
<name>A0A7J6NAG2_PEROL</name>
<sequence length="2381" mass="259985">MSSELSQVELGRQRPQRSCVGRGIERFADSSHSTGMRQPSNSVDQNPTSLAADIPNDPSADPSRSAEDPPPLRQDGDGIPPSPSHDGDASSASSRRDGGARSSSQGGDDDQHLGSSSYNSVFVSPPPVDAWMPSPDDAIHETIHINDNVQHPRQPPPPPQRQTQLSGVQPTFLASTSGQHQPPLQPPQGLLSSHQLFLPTPLPRSWHGSSIGAFPPDNSPTPTSPAGVLSAGGDTSSIPVRQPHQDSNLYHSPQGGPHRPNANAVPSGPVMVGHPALTPTAGFAGLTTFYPPLAAPSPNIYGYQRPLYHVGLTGTPPVVPDPVSTFPSTPSFGVDHRSSLHLPPSHPSFSAPGLDVSAVNIPPVNVPAKPTDAEMDRSETRKRSPPHRSHRRHRTRRSRSLSSSLSDSGSSVCRTLSSSSAPSSESESDRSSRHHRHRKRRGHIGTSGRQRRVDVNGWCCGCRKSKCRQKISLSDLNTLHNIAKKRKDADKFLGHKDRRSGATWVAIIKRTMKGYPDAAAYLWAELNCDDSVWRDITAGREAPAMCHGDYSDHLASLFRRVNSLYNNEEVRLRAEDLLHNLQQGPQEDVAALLDRAESIRLELANLGSEPTDRDMKRKIFDALHSERLRDRIDDYLTNDRVSLRRFMRKLLEQDSRQRHRDHRHNAKHSAQLNVTTTSSPLPGGATTSTTLPGGTTTSSFLPGGTTTSSFLPGGTTTSPSLPGGATTSTLATYPGSVAAAAWPQQALMVQPAATHAQQPRKGASSTAMYLDPSAVRPPISGDGSAADSKHFTIEFVRKFRCQRCLVHDHSTSKCAADKMFMAHLRCDQCGLHHDVPPNKVLHCAKAICHRCSAAGHLCRACPAPKPLRGRPPVQPQPGTAQVNCVASASTASSSLITIDFKISADDERLSPTVLCPALLDTGAEAFFLRSDELSSWRTAGLHFPILPDSTKVKVANGTSVPTLGRTPPLRVTFVSGTTISASFLILDDLTHRAIVPTAALRQAGGARWVVGETPSEDRIFIGDAQVQQHSDTTASPGSVTCLRMVVAKNPPTLTQEHAVKFSVLQEDSEHLHPVVESIDRDDPVTDDRRLLRVSYRPDASAPAGRPYVDIPWCDNDCRPAWNYHRAYARDKAIFSRLTSQQQQLYRQAVNDLVAAGFAEIVDDPKQCGYYINGLPVFRPDKATHPCRVCLDARELNRYLANISSKGVGPGSLWFFLIAIRNCKFFRAADLQTAFLRVGLHDSDSFFIGCVAASTTIRFRRLPFGLSCSGFGLESVLEDLQNRPMTSSTKPKPSPVMLNTQPMCSLPDVLIKEGLDLVIYVDDLANRGEHPADVHHRSVFCYSKLDDSGLPVHEVKTFDNIHPAPSLDPANVKGLLGYRYDPGSDSLSLSIKLEATYSPQSCTRRLLVGAVNSFYDPLNLFMEFAAVGRGLARLASQPADAKIPPWDVPLDPTLIERLNKWISHIPRDLWVPRFAGLHLGVYAFTDASYDGFCCDIRAAESPFSRLCGRFGLFSLDCVHKHSIVQKELSGLYCTIILLDRLLDVATVHGPLPPTCDVFTDSLIAIHRLRSIANDSKLGIFERRRLRRVREFVDRAQKLGIDTHIRHIAGVYNPADPSTRPFRDPVELLPLSPDQIGIGVSSSLASDLTYPRLSRPAQNVSDDDLFFDPIPLIDGSDSDVSCEINVMTTASNVNTDTHFVSVDELQADQESCDVIRLIKEKLASCAEDTTRQRLSNWYRINDDSLVVRILGATISDEDSPVVERTEQVLIGAEPLKHKLVEKAHDAFHRGKGGTFRLLSTRYYWKRMRAYVRRFVNRCEACAKAKGDRIARCSLSSVPWCGGVGPLRVLMIDYSGPYDGAFSGGQDPSVDRYAVTVVCVATRYCRGVTVPDKSCATLLPKLTALFDSTDWPSLILASDSTFRGHQWVHFCASNNILYKELPANAPFLLGSGERPHKEVNGYMRVIFGKLGLGTPALSWVRHYFHGLRAWNLLPLPGSDIAPHDLVYLSRGRVPSLDPVDHSAARQVYQGLPTIVSALSPDILTDIQNVKVSRWQQYRQVWLDFRERVRSTMATRSPPLSLLPGDMVYVWGHPRSKLSFRWNGPFEVISVSPGSTVLTVLDEHGTELLCARDNCKAAPAEGSSSTCHDPVPAEGSSSTCHDPVPAEGSPSTCRDPSPAEGSPSTCRDPPPAEGSPSTCDPAPAERSPSTRDPAPAEGSPSTCDPTPTEGSPSSCHDPVPAEDSSSTCRDPPPAEDSSSAPREHLAPSAPRVLRSPDLGSLHVGMDVVAFFVPEDDAFGTDQQDGGRWYFGRLLSLDEEIPMIVIAPYCRRSDGLPVCDGEEYLAADSYLDHDSPTVIDLRSSFAVVRRITRATLRMLAAEDDGE</sequence>
<feature type="compositionally biased region" description="Basic residues" evidence="5">
    <location>
        <begin position="383"/>
        <end position="399"/>
    </location>
</feature>
<evidence type="ECO:0000256" key="2">
    <source>
        <dbReference type="ARBA" id="ARBA00022695"/>
    </source>
</evidence>
<dbReference type="InterPro" id="IPR001878">
    <property type="entry name" value="Znf_CCHC"/>
</dbReference>
<dbReference type="InterPro" id="IPR041588">
    <property type="entry name" value="Integrase_H2C2"/>
</dbReference>
<feature type="region of interest" description="Disordered" evidence="5">
    <location>
        <begin position="208"/>
        <end position="270"/>
    </location>
</feature>
<dbReference type="GO" id="GO:0008270">
    <property type="term" value="F:zinc ion binding"/>
    <property type="evidence" value="ECO:0007669"/>
    <property type="project" value="UniProtKB-KW"/>
</dbReference>
<dbReference type="PANTHER" id="PTHR37984">
    <property type="entry name" value="PROTEIN CBG26694"/>
    <property type="match status" value="1"/>
</dbReference>
<feature type="region of interest" description="Disordered" evidence="5">
    <location>
        <begin position="1"/>
        <end position="195"/>
    </location>
</feature>
<keyword evidence="7" id="KW-0418">Kinase</keyword>
<dbReference type="PANTHER" id="PTHR37984:SF5">
    <property type="entry name" value="PROTEIN NYNRIN-LIKE"/>
    <property type="match status" value="1"/>
</dbReference>
<feature type="compositionally biased region" description="Polar residues" evidence="5">
    <location>
        <begin position="30"/>
        <end position="49"/>
    </location>
</feature>
<feature type="compositionally biased region" description="Low complexity" evidence="5">
    <location>
        <begin position="177"/>
        <end position="195"/>
    </location>
</feature>
<gene>
    <name evidence="7" type="primary">CSNK1D_6</name>
    <name evidence="7" type="ORF">FOZ60_014381</name>
</gene>
<feature type="compositionally biased region" description="Low complexity" evidence="5">
    <location>
        <begin position="400"/>
        <end position="425"/>
    </location>
</feature>
<keyword evidence="2" id="KW-0548">Nucleotidyltransferase</keyword>
<dbReference type="Gene3D" id="3.30.420.10">
    <property type="entry name" value="Ribonuclease H-like superfamily/Ribonuclease H"/>
    <property type="match status" value="1"/>
</dbReference>
<dbReference type="OrthoDB" id="423493at2759"/>
<feature type="compositionally biased region" description="Low complexity" evidence="5">
    <location>
        <begin position="711"/>
        <end position="727"/>
    </location>
</feature>
<evidence type="ECO:0000256" key="1">
    <source>
        <dbReference type="ARBA" id="ARBA00022679"/>
    </source>
</evidence>
<dbReference type="Gene3D" id="1.10.340.70">
    <property type="match status" value="1"/>
</dbReference>
<accession>A0A7J6NAG2</accession>
<feature type="compositionally biased region" description="Polar residues" evidence="5">
    <location>
        <begin position="163"/>
        <end position="176"/>
    </location>
</feature>
<feature type="compositionally biased region" description="Polar residues" evidence="5">
    <location>
        <begin position="233"/>
        <end position="251"/>
    </location>
</feature>
<comment type="caution">
    <text evidence="7">The sequence shown here is derived from an EMBL/GenBank/DDBJ whole genome shotgun (WGS) entry which is preliminary data.</text>
</comment>
<keyword evidence="4" id="KW-0862">Zinc</keyword>
<evidence type="ECO:0000256" key="4">
    <source>
        <dbReference type="PROSITE-ProRule" id="PRU00047"/>
    </source>
</evidence>
<dbReference type="CDD" id="cd00303">
    <property type="entry name" value="retropepsin_like"/>
    <property type="match status" value="1"/>
</dbReference>
<evidence type="ECO:0000313" key="7">
    <source>
        <dbReference type="EMBL" id="KAF4679881.1"/>
    </source>
</evidence>
<keyword evidence="3" id="KW-0695">RNA-directed DNA polymerase</keyword>
<dbReference type="Proteomes" id="UP000541610">
    <property type="component" value="Unassembled WGS sequence"/>
</dbReference>
<evidence type="ECO:0000256" key="5">
    <source>
        <dbReference type="SAM" id="MobiDB-lite"/>
    </source>
</evidence>
<feature type="compositionally biased region" description="Polar residues" evidence="5">
    <location>
        <begin position="2215"/>
        <end position="2230"/>
    </location>
</feature>
<protein>
    <submittedName>
        <fullName evidence="7">Casein kinase I isoform delta</fullName>
    </submittedName>
</protein>
<keyword evidence="1" id="KW-0808">Transferase</keyword>
<feature type="compositionally biased region" description="Basic residues" evidence="5">
    <location>
        <begin position="432"/>
        <end position="443"/>
    </location>
</feature>
<dbReference type="InterPro" id="IPR012337">
    <property type="entry name" value="RNaseH-like_sf"/>
</dbReference>
<feature type="compositionally biased region" description="Basic and acidic residues" evidence="5">
    <location>
        <begin position="371"/>
        <end position="382"/>
    </location>
</feature>
<keyword evidence="4" id="KW-0863">Zinc-finger</keyword>
<dbReference type="PROSITE" id="PS00141">
    <property type="entry name" value="ASP_PROTEASE"/>
    <property type="match status" value="1"/>
</dbReference>
<feature type="compositionally biased region" description="Low complexity" evidence="5">
    <location>
        <begin position="675"/>
        <end position="699"/>
    </location>
</feature>
<evidence type="ECO:0000259" key="6">
    <source>
        <dbReference type="PROSITE" id="PS50158"/>
    </source>
</evidence>
<dbReference type="GO" id="GO:0003964">
    <property type="term" value="F:RNA-directed DNA polymerase activity"/>
    <property type="evidence" value="ECO:0007669"/>
    <property type="project" value="UniProtKB-KW"/>
</dbReference>
<reference evidence="7 8" key="1">
    <citation type="submission" date="2020-04" db="EMBL/GenBank/DDBJ databases">
        <title>Perkinsus olseni comparative genomics.</title>
        <authorList>
            <person name="Bogema D.R."/>
        </authorList>
    </citation>
    <scope>NUCLEOTIDE SEQUENCE [LARGE SCALE GENOMIC DNA]</scope>
    <source>
        <strain evidence="7">00978-12</strain>
    </source>
</reference>
<dbReference type="PROSITE" id="PS50158">
    <property type="entry name" value="ZF_CCHC"/>
    <property type="match status" value="1"/>
</dbReference>
<dbReference type="GO" id="GO:0003676">
    <property type="term" value="F:nucleic acid binding"/>
    <property type="evidence" value="ECO:0007669"/>
    <property type="project" value="InterPro"/>
</dbReference>
<dbReference type="EMBL" id="JABANP010000676">
    <property type="protein sequence ID" value="KAF4679881.1"/>
    <property type="molecule type" value="Genomic_DNA"/>
</dbReference>
<dbReference type="InterPro" id="IPR050951">
    <property type="entry name" value="Retrovirus_Pol_polyprotein"/>
</dbReference>
<dbReference type="GO" id="GO:0006508">
    <property type="term" value="P:proteolysis"/>
    <property type="evidence" value="ECO:0007669"/>
    <property type="project" value="InterPro"/>
</dbReference>
<feature type="region of interest" description="Disordered" evidence="5">
    <location>
        <begin position="654"/>
        <end position="727"/>
    </location>
</feature>
<dbReference type="GO" id="GO:0016301">
    <property type="term" value="F:kinase activity"/>
    <property type="evidence" value="ECO:0007669"/>
    <property type="project" value="UniProtKB-KW"/>
</dbReference>
<dbReference type="SUPFAM" id="SSF53098">
    <property type="entry name" value="Ribonuclease H-like"/>
    <property type="match status" value="1"/>
</dbReference>
<dbReference type="Pfam" id="PF17921">
    <property type="entry name" value="Integrase_H2C2"/>
    <property type="match status" value="1"/>
</dbReference>
<proteinExistence type="predicted"/>
<dbReference type="GO" id="GO:0004190">
    <property type="term" value="F:aspartic-type endopeptidase activity"/>
    <property type="evidence" value="ECO:0007669"/>
    <property type="project" value="InterPro"/>
</dbReference>
<organism evidence="7 8">
    <name type="scientific">Perkinsus olseni</name>
    <name type="common">Perkinsus atlanticus</name>
    <dbReference type="NCBI Taxonomy" id="32597"/>
    <lineage>
        <taxon>Eukaryota</taxon>
        <taxon>Sar</taxon>
        <taxon>Alveolata</taxon>
        <taxon>Perkinsozoa</taxon>
        <taxon>Perkinsea</taxon>
        <taxon>Perkinsida</taxon>
        <taxon>Perkinsidae</taxon>
        <taxon>Perkinsus</taxon>
    </lineage>
</organism>
<evidence type="ECO:0000256" key="3">
    <source>
        <dbReference type="ARBA" id="ARBA00022918"/>
    </source>
</evidence>